<keyword evidence="6" id="KW-1185">Reference proteome</keyword>
<dbReference type="InterPro" id="IPR042837">
    <property type="entry name" value="PTX3"/>
</dbReference>
<comment type="caution">
    <text evidence="5">The sequence shown here is derived from an EMBL/GenBank/DDBJ whole genome shotgun (WGS) entry which is preliminary data.</text>
</comment>
<name>A0ABQ2QY16_9ACTN</name>
<keyword evidence="2" id="KW-1015">Disulfide bond</keyword>
<feature type="domain" description="LamG-like jellyroll fold" evidence="4">
    <location>
        <begin position="767"/>
        <end position="906"/>
    </location>
</feature>
<proteinExistence type="predicted"/>
<organism evidence="5 6">
    <name type="scientific">Streptosporangium pseudovulgare</name>
    <dbReference type="NCBI Taxonomy" id="35765"/>
    <lineage>
        <taxon>Bacteria</taxon>
        <taxon>Bacillati</taxon>
        <taxon>Actinomycetota</taxon>
        <taxon>Actinomycetes</taxon>
        <taxon>Streptosporangiales</taxon>
        <taxon>Streptosporangiaceae</taxon>
        <taxon>Streptosporangium</taxon>
    </lineage>
</organism>
<feature type="domain" description="LamG-like jellyroll fold" evidence="4">
    <location>
        <begin position="979"/>
        <end position="1121"/>
    </location>
</feature>
<evidence type="ECO:0000256" key="2">
    <source>
        <dbReference type="ARBA" id="ARBA00023157"/>
    </source>
</evidence>
<dbReference type="NCBIfam" id="NF033679">
    <property type="entry name" value="DNRLRE_dom"/>
    <property type="match status" value="1"/>
</dbReference>
<dbReference type="PANTHER" id="PTHR46943:SF1">
    <property type="entry name" value="PENTRAXIN-RELATED PROTEIN PTX3"/>
    <property type="match status" value="1"/>
</dbReference>
<sequence length="1129" mass="117495">MRLGRGLVVVMLAGVAAVTPLNRSDAVAGTWEQTTDAVTGRRDADPAGKPAGPLAGRTERPAEEPAQALARRTGKPVEVAAMRTETRQVFARPDGTFTLEQYARPVRVRQDGRWVDVDPTLRARPDGTIAPVATAVGLTFSGGGNAPLARMARGDRTLELGWPGTLPKPVLKGDTATYPEVLPGVDLQVRADVDGFSHLLVVKSRAAARNRAIAELNFPISAEGLSLRSTGGGNLEAVDGNGGSVFTASPPLMWDSSGTPATRTPASAGAETAAGVEAAAGEGVPPGARHEVMGVELAGGKLVLRPHRGMIEDPGTRFPVYLDPFFSAARGAWTAVWSNHPSSNFLNASDVARVGHVSGQTNRSFFQMNTGTTIHGKQILKATLRTYETWSYSCGARKVEAWATGTISKSTTWSKQPTWSRLLDTVNVAKGWGASCLPGGVEFDVTSQAADAAAKNWPNITVGLRATSETDVYAWKKFKNNPSLVIEFNSPPAAPVAADTWSDPGGACAAGDQRPIIGTTTPKLWAKLRDADDAVRGRFEWWTAAGTKVGERLTESQGTGSAFYATVPQGAFGDGDVIRWRVRAEDGRINSAWSPWCEMTADASAPGGEPVVTSTDYPEDGWSGGVGRTGSFTFTAAGVADVVGYVYGLDTAPKAEVAADQAGGPATIRLTPRHDGPNVLAVRSKDRAGHQSPIRTYVFNVNPGTGPDGHWTLDDGQGGVAADRTGAHPATLYGAAAWTSGRTGAGLRLDGAGGHARTTGPVVSTLGNFTVAAWVRLTGTGAAATAVGQDGGRNGGFSLGYSKADGRWALSRTVADTDGAAVVRALSASAPKPGEWTHLAGVYDTAAGELSLYVNGRLESTVPFTRPWDATGPLTIGRTKAGGAETEFWPGDVDDVRVHGRAMFGDEVADLVNSAATLVGHWKLDEGSGTVAADSSGRASAATLGGGASWTEGWLDGALALDGTGGHAQAAGPAVNTAAGFTVTAWTQLDYLPTRDAAIVSQAGNRASGFQLGYDKEKGRWVLGMAAADTDTAAVARTRSDAVPAPFEWTHVAGVYDPLQGELRIYVNGRLSAGTVTAHVSAWNATGPLQLGRAKTAGVFTGHWPGIVDDVRTYDGVLSAEQIAQLAAQ</sequence>
<evidence type="ECO:0000256" key="1">
    <source>
        <dbReference type="ARBA" id="ARBA00022729"/>
    </source>
</evidence>
<evidence type="ECO:0000259" key="4">
    <source>
        <dbReference type="SMART" id="SM00560"/>
    </source>
</evidence>
<dbReference type="InterPro" id="IPR013320">
    <property type="entry name" value="ConA-like_dom_sf"/>
</dbReference>
<dbReference type="EMBL" id="BMQJ01000007">
    <property type="protein sequence ID" value="GGQ00083.1"/>
    <property type="molecule type" value="Genomic_DNA"/>
</dbReference>
<dbReference type="InterPro" id="IPR017868">
    <property type="entry name" value="Filamin/ABP280_repeat-like"/>
</dbReference>
<dbReference type="Proteomes" id="UP000611554">
    <property type="component" value="Unassembled WGS sequence"/>
</dbReference>
<dbReference type="SUPFAM" id="SSF49899">
    <property type="entry name" value="Concanavalin A-like lectins/glucanases"/>
    <property type="match status" value="2"/>
</dbReference>
<dbReference type="Gene3D" id="2.60.120.200">
    <property type="match status" value="2"/>
</dbReference>
<dbReference type="PANTHER" id="PTHR46943">
    <property type="entry name" value="PENTRAXIN-RELATED PROTEIN PTX3"/>
    <property type="match status" value="1"/>
</dbReference>
<gene>
    <name evidence="5" type="ORF">GCM10010140_32690</name>
</gene>
<feature type="region of interest" description="Disordered" evidence="3">
    <location>
        <begin position="35"/>
        <end position="75"/>
    </location>
</feature>
<accession>A0ABQ2QY16</accession>
<dbReference type="SMART" id="SM00560">
    <property type="entry name" value="LamGL"/>
    <property type="match status" value="2"/>
</dbReference>
<dbReference type="PROSITE" id="PS50194">
    <property type="entry name" value="FILAMIN_REPEAT"/>
    <property type="match status" value="1"/>
</dbReference>
<evidence type="ECO:0000313" key="6">
    <source>
        <dbReference type="Proteomes" id="UP000611554"/>
    </source>
</evidence>
<keyword evidence="1" id="KW-0732">Signal</keyword>
<evidence type="ECO:0000256" key="3">
    <source>
        <dbReference type="SAM" id="MobiDB-lite"/>
    </source>
</evidence>
<reference evidence="6" key="1">
    <citation type="journal article" date="2019" name="Int. J. Syst. Evol. Microbiol.">
        <title>The Global Catalogue of Microorganisms (GCM) 10K type strain sequencing project: providing services to taxonomists for standard genome sequencing and annotation.</title>
        <authorList>
            <consortium name="The Broad Institute Genomics Platform"/>
            <consortium name="The Broad Institute Genome Sequencing Center for Infectious Disease"/>
            <person name="Wu L."/>
            <person name="Ma J."/>
        </authorList>
    </citation>
    <scope>NUCLEOTIDE SEQUENCE [LARGE SCALE GENOMIC DNA]</scope>
    <source>
        <strain evidence="6">JCM 3115</strain>
    </source>
</reference>
<dbReference type="Pfam" id="PF13385">
    <property type="entry name" value="Laminin_G_3"/>
    <property type="match status" value="2"/>
</dbReference>
<protein>
    <recommendedName>
        <fullName evidence="4">LamG-like jellyroll fold domain-containing protein</fullName>
    </recommendedName>
</protein>
<evidence type="ECO:0000313" key="5">
    <source>
        <dbReference type="EMBL" id="GGQ00083.1"/>
    </source>
</evidence>
<dbReference type="InterPro" id="IPR006558">
    <property type="entry name" value="LamG-like"/>
</dbReference>